<keyword evidence="1" id="KW-0732">Signal</keyword>
<sequence>MFPAFRLRTAAVAAAIACSSFSYASPASSFDVALSAAGQTARPGGTITLPQRELYDFMLDVAPKVGHVRYGSLRVKLLPAGAESEESLATFTTLTGVGEGFHCAVHLKPQAYVALKPGVNRIALEWSDTWNNDHREEFTVVLKG</sequence>
<evidence type="ECO:0000313" key="2">
    <source>
        <dbReference type="EMBL" id="MFC6646445.1"/>
    </source>
</evidence>
<keyword evidence="3" id="KW-1185">Reference proteome</keyword>
<comment type="caution">
    <text evidence="2">The sequence shown here is derived from an EMBL/GenBank/DDBJ whole genome shotgun (WGS) entry which is preliminary data.</text>
</comment>
<evidence type="ECO:0000256" key="1">
    <source>
        <dbReference type="SAM" id="SignalP"/>
    </source>
</evidence>
<dbReference type="RefSeq" id="WP_263370114.1">
    <property type="nucleotide sequence ID" value="NZ_JAGSYD010000001.1"/>
</dbReference>
<protein>
    <submittedName>
        <fullName evidence="2">Uncharacterized protein</fullName>
    </submittedName>
</protein>
<organism evidence="2 3">
    <name type="scientific">Granulicella cerasi</name>
    <dbReference type="NCBI Taxonomy" id="741063"/>
    <lineage>
        <taxon>Bacteria</taxon>
        <taxon>Pseudomonadati</taxon>
        <taxon>Acidobacteriota</taxon>
        <taxon>Terriglobia</taxon>
        <taxon>Terriglobales</taxon>
        <taxon>Acidobacteriaceae</taxon>
        <taxon>Granulicella</taxon>
    </lineage>
</organism>
<reference evidence="3" key="1">
    <citation type="journal article" date="2019" name="Int. J. Syst. Evol. Microbiol.">
        <title>The Global Catalogue of Microorganisms (GCM) 10K type strain sequencing project: providing services to taxonomists for standard genome sequencing and annotation.</title>
        <authorList>
            <consortium name="The Broad Institute Genomics Platform"/>
            <consortium name="The Broad Institute Genome Sequencing Center for Infectious Disease"/>
            <person name="Wu L."/>
            <person name="Ma J."/>
        </authorList>
    </citation>
    <scope>NUCLEOTIDE SEQUENCE [LARGE SCALE GENOMIC DNA]</scope>
    <source>
        <strain evidence="3">CGMCC 1.16026</strain>
    </source>
</reference>
<evidence type="ECO:0000313" key="3">
    <source>
        <dbReference type="Proteomes" id="UP001596391"/>
    </source>
</evidence>
<accession>A0ABW1ZDF3</accession>
<dbReference type="EMBL" id="JBHSWI010000001">
    <property type="protein sequence ID" value="MFC6646445.1"/>
    <property type="molecule type" value="Genomic_DNA"/>
</dbReference>
<dbReference type="Proteomes" id="UP001596391">
    <property type="component" value="Unassembled WGS sequence"/>
</dbReference>
<name>A0ABW1ZDF3_9BACT</name>
<gene>
    <name evidence="2" type="ORF">ACFQBQ_12790</name>
</gene>
<proteinExistence type="predicted"/>
<feature type="chain" id="PRO_5047029485" evidence="1">
    <location>
        <begin position="25"/>
        <end position="144"/>
    </location>
</feature>
<feature type="signal peptide" evidence="1">
    <location>
        <begin position="1"/>
        <end position="24"/>
    </location>
</feature>